<sequence>MLNCKRHLSKSPHAYPDKNWIGIVNIVAATIKPYWRFNHGHVDVPTQLGCGGVSGIKPKVNVGASLDGLSKRSCGIYDLESALSRSPGPSPLRSP</sequence>
<dbReference type="EMBL" id="CM044701">
    <property type="protein sequence ID" value="KAI5683421.1"/>
    <property type="molecule type" value="Genomic_DNA"/>
</dbReference>
<protein>
    <submittedName>
        <fullName evidence="1">Uncharacterized protein</fullName>
    </submittedName>
</protein>
<evidence type="ECO:0000313" key="2">
    <source>
        <dbReference type="Proteomes" id="UP001060085"/>
    </source>
</evidence>
<accession>A0ACC0CEQ3</accession>
<organism evidence="1 2">
    <name type="scientific">Catharanthus roseus</name>
    <name type="common">Madagascar periwinkle</name>
    <name type="synonym">Vinca rosea</name>
    <dbReference type="NCBI Taxonomy" id="4058"/>
    <lineage>
        <taxon>Eukaryota</taxon>
        <taxon>Viridiplantae</taxon>
        <taxon>Streptophyta</taxon>
        <taxon>Embryophyta</taxon>
        <taxon>Tracheophyta</taxon>
        <taxon>Spermatophyta</taxon>
        <taxon>Magnoliopsida</taxon>
        <taxon>eudicotyledons</taxon>
        <taxon>Gunneridae</taxon>
        <taxon>Pentapetalae</taxon>
        <taxon>asterids</taxon>
        <taxon>lamiids</taxon>
        <taxon>Gentianales</taxon>
        <taxon>Apocynaceae</taxon>
        <taxon>Rauvolfioideae</taxon>
        <taxon>Vinceae</taxon>
        <taxon>Catharanthinae</taxon>
        <taxon>Catharanthus</taxon>
    </lineage>
</organism>
<gene>
    <name evidence="1" type="ORF">M9H77_04649</name>
</gene>
<proteinExistence type="predicted"/>
<dbReference type="Proteomes" id="UP001060085">
    <property type="component" value="Linkage Group LG01"/>
</dbReference>
<comment type="caution">
    <text evidence="1">The sequence shown here is derived from an EMBL/GenBank/DDBJ whole genome shotgun (WGS) entry which is preliminary data.</text>
</comment>
<name>A0ACC0CEQ3_CATRO</name>
<reference evidence="2" key="1">
    <citation type="journal article" date="2023" name="Nat. Plants">
        <title>Single-cell RNA sequencing provides a high-resolution roadmap for understanding the multicellular compartmentation of specialized metabolism.</title>
        <authorList>
            <person name="Sun S."/>
            <person name="Shen X."/>
            <person name="Li Y."/>
            <person name="Li Y."/>
            <person name="Wang S."/>
            <person name="Li R."/>
            <person name="Zhang H."/>
            <person name="Shen G."/>
            <person name="Guo B."/>
            <person name="Wei J."/>
            <person name="Xu J."/>
            <person name="St-Pierre B."/>
            <person name="Chen S."/>
            <person name="Sun C."/>
        </authorList>
    </citation>
    <scope>NUCLEOTIDE SEQUENCE [LARGE SCALE GENOMIC DNA]</scope>
</reference>
<keyword evidence="2" id="KW-1185">Reference proteome</keyword>
<evidence type="ECO:0000313" key="1">
    <source>
        <dbReference type="EMBL" id="KAI5683421.1"/>
    </source>
</evidence>